<evidence type="ECO:0000313" key="3">
    <source>
        <dbReference type="Proteomes" id="UP000649617"/>
    </source>
</evidence>
<feature type="compositionally biased region" description="Polar residues" evidence="1">
    <location>
        <begin position="1"/>
        <end position="11"/>
    </location>
</feature>
<dbReference type="Proteomes" id="UP000649617">
    <property type="component" value="Unassembled WGS sequence"/>
</dbReference>
<sequence>ALSGDSTDCNCSKTSWSSSQGGSRSETAQIRARSAGRSAGCSVTGASWRIDVLAAACGKSGTAAFRSRTPRFQARRDTSQAARTPLREVNINARCEALYLEGRCRQLRHEQRTTGKEQTPPQPMSREPEQKAKPSKAWAEEVLRRHQQKLRQREEERRCKAERREEEDLKECSFAPKLVSRNHLQLQVNKARRHLQNLAEQQQAVLLRLDVLQDGDGKVCVASRLQWPSASTKQSRSLLLEELARIDDEAHCIIRGLVELGVPKVLEEPDPSTICSEYDSGLLRRMQMEDAWGFKELTPIRTAGPLPPAPSWSHGEIRDSLHPVHSIS</sequence>
<feature type="compositionally biased region" description="Low complexity" evidence="1">
    <location>
        <begin position="12"/>
        <end position="25"/>
    </location>
</feature>
<proteinExistence type="predicted"/>
<feature type="non-terminal residue" evidence="2">
    <location>
        <position position="328"/>
    </location>
</feature>
<reference evidence="2" key="1">
    <citation type="submission" date="2021-02" db="EMBL/GenBank/DDBJ databases">
        <authorList>
            <person name="Dougan E. K."/>
            <person name="Rhodes N."/>
            <person name="Thang M."/>
            <person name="Chan C."/>
        </authorList>
    </citation>
    <scope>NUCLEOTIDE SEQUENCE</scope>
</reference>
<comment type="caution">
    <text evidence="2">The sequence shown here is derived from an EMBL/GenBank/DDBJ whole genome shotgun (WGS) entry which is preliminary data.</text>
</comment>
<name>A0A812X4A0_SYMPI</name>
<evidence type="ECO:0000256" key="1">
    <source>
        <dbReference type="SAM" id="MobiDB-lite"/>
    </source>
</evidence>
<evidence type="ECO:0000313" key="2">
    <source>
        <dbReference type="EMBL" id="CAE7707131.1"/>
    </source>
</evidence>
<dbReference type="OrthoDB" id="438479at2759"/>
<accession>A0A812X4A0</accession>
<feature type="compositionally biased region" description="Basic and acidic residues" evidence="1">
    <location>
        <begin position="151"/>
        <end position="162"/>
    </location>
</feature>
<feature type="compositionally biased region" description="Basic and acidic residues" evidence="1">
    <location>
        <begin position="126"/>
        <end position="144"/>
    </location>
</feature>
<dbReference type="EMBL" id="CAJNIZ010044982">
    <property type="protein sequence ID" value="CAE7707131.1"/>
    <property type="molecule type" value="Genomic_DNA"/>
</dbReference>
<keyword evidence="3" id="KW-1185">Reference proteome</keyword>
<feature type="region of interest" description="Disordered" evidence="1">
    <location>
        <begin position="1"/>
        <end position="36"/>
    </location>
</feature>
<feature type="region of interest" description="Disordered" evidence="1">
    <location>
        <begin position="110"/>
        <end position="162"/>
    </location>
</feature>
<protein>
    <submittedName>
        <fullName evidence="2">Uncharacterized protein</fullName>
    </submittedName>
</protein>
<dbReference type="AlphaFoldDB" id="A0A812X4A0"/>
<organism evidence="2 3">
    <name type="scientific">Symbiodinium pilosum</name>
    <name type="common">Dinoflagellate</name>
    <dbReference type="NCBI Taxonomy" id="2952"/>
    <lineage>
        <taxon>Eukaryota</taxon>
        <taxon>Sar</taxon>
        <taxon>Alveolata</taxon>
        <taxon>Dinophyceae</taxon>
        <taxon>Suessiales</taxon>
        <taxon>Symbiodiniaceae</taxon>
        <taxon>Symbiodinium</taxon>
    </lineage>
</organism>
<gene>
    <name evidence="2" type="ORF">SPIL2461_LOCUS19975</name>
</gene>